<feature type="compositionally biased region" description="Pro residues" evidence="1">
    <location>
        <begin position="46"/>
        <end position="109"/>
    </location>
</feature>
<organism evidence="3 4">
    <name type="scientific">Endomicrobium trichonymphae</name>
    <dbReference type="NCBI Taxonomy" id="1408204"/>
    <lineage>
        <taxon>Bacteria</taxon>
        <taxon>Pseudomonadati</taxon>
        <taxon>Elusimicrobiota</taxon>
        <taxon>Endomicrobiia</taxon>
        <taxon>Endomicrobiales</taxon>
        <taxon>Endomicrobiaceae</taxon>
        <taxon>Candidatus Endomicrobiellum</taxon>
    </lineage>
</organism>
<gene>
    <name evidence="3" type="ordered locus">TGRD_P2-3</name>
</gene>
<dbReference type="PROSITE" id="PS51257">
    <property type="entry name" value="PROKAR_LIPOPROTEIN"/>
    <property type="match status" value="1"/>
</dbReference>
<dbReference type="PATRIC" id="fig|471821.5.peg.1327"/>
<dbReference type="HOGENOM" id="CLU_1546906_0_0_0"/>
<dbReference type="InterPro" id="IPR051441">
    <property type="entry name" value="SelW_related"/>
</dbReference>
<name>B1H0S9_ENDTX</name>
<evidence type="ECO:0000313" key="4">
    <source>
        <dbReference type="Proteomes" id="UP000001691"/>
    </source>
</evidence>
<keyword evidence="4" id="KW-1185">Reference proteome</keyword>
<keyword evidence="3" id="KW-0614">Plasmid</keyword>
<evidence type="ECO:0000256" key="1">
    <source>
        <dbReference type="SAM" id="MobiDB-lite"/>
    </source>
</evidence>
<feature type="signal peptide" evidence="2">
    <location>
        <begin position="1"/>
        <end position="23"/>
    </location>
</feature>
<sequence length="173" mass="18798">MTAVKFKKIFAVILMLSVFLSGCQRQVITGVSKNENDVSTSTNTPVPEPTPTPTPAPEPTPTPTPVPEPTPTPTPVPEPTPTPTPVPEPTPTPTPVPEPTPTPTPVPEPTPAFMDCFPKYEAPLSTPAPLDEDDYYDNRVKWALSHVDDDGNWVNGKHSEAPKCLLVDYYNKF</sequence>
<feature type="region of interest" description="Disordered" evidence="1">
    <location>
        <begin position="34"/>
        <end position="109"/>
    </location>
</feature>
<dbReference type="EMBL" id="AP009512">
    <property type="protein sequence ID" value="BAG14256.1"/>
    <property type="molecule type" value="Genomic_DNA"/>
</dbReference>
<evidence type="ECO:0000313" key="3">
    <source>
        <dbReference type="EMBL" id="BAG14256.1"/>
    </source>
</evidence>
<feature type="compositionally biased region" description="Polar residues" evidence="1">
    <location>
        <begin position="34"/>
        <end position="43"/>
    </location>
</feature>
<dbReference type="PANTHER" id="PTHR15124">
    <property type="entry name" value="SELENOPROTEIN W"/>
    <property type="match status" value="1"/>
</dbReference>
<keyword evidence="2" id="KW-0732">Signal</keyword>
<accession>B1H0S9</accession>
<feature type="chain" id="PRO_5002762025" evidence="2">
    <location>
        <begin position="24"/>
        <end position="173"/>
    </location>
</feature>
<dbReference type="RefSeq" id="WP_015423776.1">
    <property type="nucleotide sequence ID" value="NC_020421.1"/>
</dbReference>
<dbReference type="Proteomes" id="UP000001691">
    <property type="component" value="Plasmid pTGRD2"/>
</dbReference>
<dbReference type="PANTHER" id="PTHR15124:SF27">
    <property type="entry name" value="MIGRATION AND INVASION ENHANCER 1"/>
    <property type="match status" value="1"/>
</dbReference>
<geneLocation type="plasmid" evidence="3 4">
    <name>pTGRD2</name>
</geneLocation>
<dbReference type="KEGG" id="rsd:TGRD_P2-3"/>
<protein>
    <submittedName>
        <fullName evidence="3">Uncharacterized protein</fullName>
    </submittedName>
</protein>
<proteinExistence type="predicted"/>
<reference evidence="3 4" key="1">
    <citation type="journal article" date="2008" name="Proc. Natl. Acad. Sci. U.S.A.">
        <title>Complete genome of the uncultured termite group 1 bacteria in a single host protist cell.</title>
        <authorList>
            <person name="Hongoh Y."/>
            <person name="Sharma V.K."/>
            <person name="Prakash T."/>
            <person name="Noda S."/>
            <person name="Taylor T.D."/>
            <person name="Kudo T."/>
            <person name="Sakaki Y."/>
            <person name="Toyoda A."/>
            <person name="Hattori M."/>
            <person name="Ohkuma M."/>
        </authorList>
    </citation>
    <scope>NUCLEOTIDE SEQUENCE [LARGE SCALE GENOMIC DNA]</scope>
    <source>
        <strain evidence="3 4">Rs-D17 genomovar Ri2008</strain>
    </source>
</reference>
<evidence type="ECO:0000256" key="2">
    <source>
        <dbReference type="SAM" id="SignalP"/>
    </source>
</evidence>
<dbReference type="AlphaFoldDB" id="B1H0S9"/>